<dbReference type="InterPro" id="IPR038476">
    <property type="entry name" value="UvrC_RNase_H_dom_sf"/>
</dbReference>
<dbReference type="PROSITE" id="PS50164">
    <property type="entry name" value="GIY_YIG"/>
    <property type="match status" value="1"/>
</dbReference>
<dbReference type="SMART" id="SM00465">
    <property type="entry name" value="GIYc"/>
    <property type="match status" value="1"/>
</dbReference>
<dbReference type="Pfam" id="PF02151">
    <property type="entry name" value="UVR"/>
    <property type="match status" value="1"/>
</dbReference>
<dbReference type="EMBL" id="BAABCM010000012">
    <property type="protein sequence ID" value="GAA3840952.1"/>
    <property type="molecule type" value="Genomic_DNA"/>
</dbReference>
<dbReference type="SUPFAM" id="SSF47781">
    <property type="entry name" value="RuvA domain 2-like"/>
    <property type="match status" value="1"/>
</dbReference>
<dbReference type="InterPro" id="IPR047296">
    <property type="entry name" value="GIY-YIG_UvrC_Cho"/>
</dbReference>
<feature type="domain" description="GIY-YIG" evidence="8">
    <location>
        <begin position="16"/>
        <end position="95"/>
    </location>
</feature>
<evidence type="ECO:0000259" key="7">
    <source>
        <dbReference type="PROSITE" id="PS50151"/>
    </source>
</evidence>
<evidence type="ECO:0000256" key="4">
    <source>
        <dbReference type="ARBA" id="ARBA00022881"/>
    </source>
</evidence>
<dbReference type="InterPro" id="IPR050066">
    <property type="entry name" value="UvrABC_protein_C"/>
</dbReference>
<dbReference type="Pfam" id="PF01541">
    <property type="entry name" value="GIY-YIG"/>
    <property type="match status" value="1"/>
</dbReference>
<evidence type="ECO:0000256" key="3">
    <source>
        <dbReference type="ARBA" id="ARBA00022769"/>
    </source>
</evidence>
<keyword evidence="1 6" id="KW-0963">Cytoplasm</keyword>
<keyword evidence="4 6" id="KW-0267">Excision nuclease</keyword>
<comment type="caution">
    <text evidence="10">The sequence shown here is derived from an EMBL/GenBank/DDBJ whole genome shotgun (WGS) entry which is preliminary data.</text>
</comment>
<dbReference type="Gene3D" id="3.40.1440.10">
    <property type="entry name" value="GIY-YIG endonuclease"/>
    <property type="match status" value="1"/>
</dbReference>
<feature type="domain" description="UVR" evidence="7">
    <location>
        <begin position="208"/>
        <end position="243"/>
    </location>
</feature>
<dbReference type="SMART" id="SM00278">
    <property type="entry name" value="HhH1"/>
    <property type="match status" value="2"/>
</dbReference>
<accession>A0ABP7JBY5</accession>
<evidence type="ECO:0000256" key="6">
    <source>
        <dbReference type="HAMAP-Rule" id="MF_00203"/>
    </source>
</evidence>
<organism evidence="10 11">
    <name type="scientific">Amycolatopsis tucumanensis</name>
    <dbReference type="NCBI Taxonomy" id="401106"/>
    <lineage>
        <taxon>Bacteria</taxon>
        <taxon>Bacillati</taxon>
        <taxon>Actinomycetota</taxon>
        <taxon>Actinomycetes</taxon>
        <taxon>Pseudonocardiales</taxon>
        <taxon>Pseudonocardiaceae</taxon>
        <taxon>Amycolatopsis</taxon>
    </lineage>
</organism>
<dbReference type="InterPro" id="IPR004791">
    <property type="entry name" value="UvrC"/>
</dbReference>
<evidence type="ECO:0000313" key="10">
    <source>
        <dbReference type="EMBL" id="GAA3840952.1"/>
    </source>
</evidence>
<protein>
    <recommendedName>
        <fullName evidence="6">UvrABC system protein C</fullName>
        <shortName evidence="6">Protein UvrC</shortName>
    </recommendedName>
    <alternativeName>
        <fullName evidence="6">Excinuclease ABC subunit C</fullName>
    </alternativeName>
</protein>
<dbReference type="NCBIfam" id="NF001824">
    <property type="entry name" value="PRK00558.1-5"/>
    <property type="match status" value="1"/>
</dbReference>
<dbReference type="InterPro" id="IPR000305">
    <property type="entry name" value="GIY-YIG_endonuc"/>
</dbReference>
<keyword evidence="5 6" id="KW-0234">DNA repair</keyword>
<dbReference type="CDD" id="cd10434">
    <property type="entry name" value="GIY-YIG_UvrC_Cho"/>
    <property type="match status" value="1"/>
</dbReference>
<evidence type="ECO:0000256" key="5">
    <source>
        <dbReference type="ARBA" id="ARBA00023204"/>
    </source>
</evidence>
<dbReference type="Pfam" id="PF22920">
    <property type="entry name" value="UvrC_RNaseH"/>
    <property type="match status" value="1"/>
</dbReference>
<dbReference type="InterPro" id="IPR001162">
    <property type="entry name" value="UvrC_RNase_H_dom"/>
</dbReference>
<dbReference type="Gene3D" id="4.10.860.10">
    <property type="entry name" value="UVR domain"/>
    <property type="match status" value="1"/>
</dbReference>
<comment type="function">
    <text evidence="6">The UvrABC repair system catalyzes the recognition and processing of DNA lesions. UvrC both incises the 5' and 3' sides of the lesion. The N-terminal half is responsible for the 3' incision and the C-terminal half is responsible for the 5' incision.</text>
</comment>
<keyword evidence="6" id="KW-0742">SOS response</keyword>
<evidence type="ECO:0000259" key="8">
    <source>
        <dbReference type="PROSITE" id="PS50164"/>
    </source>
</evidence>
<dbReference type="PROSITE" id="PS50165">
    <property type="entry name" value="UVRC"/>
    <property type="match status" value="1"/>
</dbReference>
<dbReference type="PANTHER" id="PTHR30562">
    <property type="entry name" value="UVRC/OXIDOREDUCTASE"/>
    <property type="match status" value="1"/>
</dbReference>
<evidence type="ECO:0000256" key="2">
    <source>
        <dbReference type="ARBA" id="ARBA00022763"/>
    </source>
</evidence>
<dbReference type="HAMAP" id="MF_00203">
    <property type="entry name" value="UvrC"/>
    <property type="match status" value="1"/>
</dbReference>
<dbReference type="SUPFAM" id="SSF82771">
    <property type="entry name" value="GIY-YIG endonuclease"/>
    <property type="match status" value="1"/>
</dbReference>
<dbReference type="PANTHER" id="PTHR30562:SF1">
    <property type="entry name" value="UVRABC SYSTEM PROTEIN C"/>
    <property type="match status" value="1"/>
</dbReference>
<dbReference type="InterPro" id="IPR036876">
    <property type="entry name" value="UVR_dom_sf"/>
</dbReference>
<keyword evidence="2 6" id="KW-0227">DNA damage</keyword>
<dbReference type="SUPFAM" id="SSF46600">
    <property type="entry name" value="C-terminal UvrC-binding domain of UvrB"/>
    <property type="match status" value="1"/>
</dbReference>
<dbReference type="NCBIfam" id="TIGR00194">
    <property type="entry name" value="uvrC"/>
    <property type="match status" value="1"/>
</dbReference>
<comment type="similarity">
    <text evidence="6">Belongs to the UvrC family.</text>
</comment>
<dbReference type="Pfam" id="PF14520">
    <property type="entry name" value="HHH_5"/>
    <property type="match status" value="1"/>
</dbReference>
<dbReference type="Proteomes" id="UP001501624">
    <property type="component" value="Unassembled WGS sequence"/>
</dbReference>
<dbReference type="RefSeq" id="WP_237339446.1">
    <property type="nucleotide sequence ID" value="NZ_BAABCM010000012.1"/>
</dbReference>
<dbReference type="PROSITE" id="PS50151">
    <property type="entry name" value="UVR"/>
    <property type="match status" value="1"/>
</dbReference>
<dbReference type="InterPro" id="IPR035901">
    <property type="entry name" value="GIY-YIG_endonuc_sf"/>
</dbReference>
<reference evidence="11" key="1">
    <citation type="journal article" date="2019" name="Int. J. Syst. Evol. Microbiol.">
        <title>The Global Catalogue of Microorganisms (GCM) 10K type strain sequencing project: providing services to taxonomists for standard genome sequencing and annotation.</title>
        <authorList>
            <consortium name="The Broad Institute Genomics Platform"/>
            <consortium name="The Broad Institute Genome Sequencing Center for Infectious Disease"/>
            <person name="Wu L."/>
            <person name="Ma J."/>
        </authorList>
    </citation>
    <scope>NUCLEOTIDE SEQUENCE [LARGE SCALE GENOMIC DNA]</scope>
    <source>
        <strain evidence="11">JCM 17017</strain>
    </source>
</reference>
<dbReference type="InterPro" id="IPR003583">
    <property type="entry name" value="Hlx-hairpin-Hlx_DNA-bd_motif"/>
</dbReference>
<dbReference type="Pfam" id="PF08459">
    <property type="entry name" value="UvrC_RNaseH_dom"/>
    <property type="match status" value="1"/>
</dbReference>
<proteinExistence type="inferred from homology"/>
<evidence type="ECO:0000256" key="1">
    <source>
        <dbReference type="ARBA" id="ARBA00022490"/>
    </source>
</evidence>
<dbReference type="InterPro" id="IPR010994">
    <property type="entry name" value="RuvA_2-like"/>
</dbReference>
<evidence type="ECO:0000259" key="9">
    <source>
        <dbReference type="PROSITE" id="PS50165"/>
    </source>
</evidence>
<dbReference type="Gene3D" id="1.10.150.20">
    <property type="entry name" value="5' to 3' exonuclease, C-terminal subdomain"/>
    <property type="match status" value="1"/>
</dbReference>
<keyword evidence="3 6" id="KW-0228">DNA excision</keyword>
<keyword evidence="11" id="KW-1185">Reference proteome</keyword>
<dbReference type="Gene3D" id="3.30.420.340">
    <property type="entry name" value="UvrC, RNAse H endonuclease domain"/>
    <property type="match status" value="1"/>
</dbReference>
<comment type="subunit">
    <text evidence="6">Interacts with UvrB in an incision complex.</text>
</comment>
<comment type="subcellular location">
    <subcellularLocation>
        <location evidence="6">Cytoplasm</location>
    </subcellularLocation>
</comment>
<evidence type="ECO:0000313" key="11">
    <source>
        <dbReference type="Proteomes" id="UP001501624"/>
    </source>
</evidence>
<gene>
    <name evidence="6 10" type="primary">uvrC</name>
    <name evidence="10" type="ORF">GCM10022380_68890</name>
</gene>
<feature type="domain" description="UvrC family homology region profile" evidence="9">
    <location>
        <begin position="259"/>
        <end position="519"/>
    </location>
</feature>
<sequence length="647" mass="71989">MADPSTYRPSPGSIPEEPGVYKFRDATKRVIYVGKAKSLRSRLNSYFADLSGLHPRTRQMVTTAASVEWTVVSTEVEALQLEYNWIKEFDPRFNVRYRDDKSYPVLAVTLHEEFPRLHVYRGPRKKGVRYFGPYAHAWAIRETLDLLLRVFPARTCSNGVFRRHGQIGRPCLLGYIDKCSAPCVGRVSAEEHRDIVEDFCDFLSGRTDAMVRKLERDMAEAAENLEFEKAARLRDDIGALRRAMEKQAVVLGDGTDADLVAFAHDELEAAVQVFHVRGGRVRGQRGWVIDKADEMGVPELVEQFLTQFYGEQVELAEQGTDLGTPVPREVLVPELPEDAEAMTEWLSGLRGSRVQLRVPQRGDKRALAETVERNAQEAFQQHKLRRAGDLTARSAALAELQEHLGLDSAPLRIECVDISHTQGTDVVASLVVFEDGVARKSEYRRFALREAATEGDVASIAEVVRRRFARYQTETQEGLAGEKPGIDPETGRPRKFAYPPNLLVVDGAGPQATAAADVLAEMGITDIAVVGLAKRLEEVWLPGDPDPVILPRTSEALYLLQRVRDEAHRFAIAYHRQKRAKRVQVSALDGVPGLGQARRAALIKHFGSVKRLKEAGVDEIAQVPGVGKRTAEAIFAALASQGESEKQ</sequence>
<dbReference type="InterPro" id="IPR001943">
    <property type="entry name" value="UVR_dom"/>
</dbReference>
<name>A0ABP7JBY5_9PSEU</name>